<evidence type="ECO:0000313" key="2">
    <source>
        <dbReference type="Proteomes" id="UP000304148"/>
    </source>
</evidence>
<sequence>MSDKHKEFFKSFLDSTLKSGANNIGKHLLDAVNDENQPVDIVFGRIVTALRDGAIATGQDVLRAQLNQDK</sequence>
<gene>
    <name evidence="1" type="ORF">PBLR_13725</name>
</gene>
<dbReference type="Proteomes" id="UP000304148">
    <property type="component" value="Chromosome"/>
</dbReference>
<dbReference type="RefSeq" id="WP_021259718.1">
    <property type="nucleotide sequence ID" value="NZ_LS992241.1"/>
</dbReference>
<organism evidence="1 2">
    <name type="scientific">Paenibacillus alvei</name>
    <name type="common">Bacillus alvei</name>
    <dbReference type="NCBI Taxonomy" id="44250"/>
    <lineage>
        <taxon>Bacteria</taxon>
        <taxon>Bacillati</taxon>
        <taxon>Bacillota</taxon>
        <taxon>Bacilli</taxon>
        <taxon>Bacillales</taxon>
        <taxon>Paenibacillaceae</taxon>
        <taxon>Paenibacillus</taxon>
    </lineage>
</organism>
<proteinExistence type="predicted"/>
<name>A0A383REM5_PAEAL</name>
<evidence type="ECO:0000313" key="1">
    <source>
        <dbReference type="EMBL" id="SYX85303.1"/>
    </source>
</evidence>
<accession>A0A383REM5</accession>
<protein>
    <submittedName>
        <fullName evidence="1">Uncharacterized protein</fullName>
    </submittedName>
</protein>
<dbReference type="AlphaFoldDB" id="A0A383REM5"/>
<dbReference type="EMBL" id="LS992241">
    <property type="protein sequence ID" value="SYX85303.1"/>
    <property type="molecule type" value="Genomic_DNA"/>
</dbReference>
<reference evidence="2" key="1">
    <citation type="submission" date="2018-08" db="EMBL/GenBank/DDBJ databases">
        <authorList>
            <person name="Chevrot R."/>
        </authorList>
    </citation>
    <scope>NUCLEOTIDE SEQUENCE [LARGE SCALE GENOMIC DNA]</scope>
</reference>